<dbReference type="PATRIC" id="fig|1267766.3.peg.1055"/>
<protein>
    <submittedName>
        <fullName evidence="10">Vitamin B12 transporter BtuB</fullName>
    </submittedName>
</protein>
<sequence>MKKHRIICAAGVAASAIAAAGYSPAASAQDAVADKGDPIVVTGTLIRGGPQDAIAPVDVIGAEDLARQGSPSILDITRRLAVSAGVIGDSSQFDPRSQFNQGSASVNLRGFGPQRTLVLLNGRRMVASGAGNIPLVDVNLMPSSAIGRVEILKDGAAATYGSDAIAGVVNFITRTDQQGFLASADYRHIDGSDGDWTAALSWGGDIGPARIFLSGGYQRRNELQAGDRDHVLRRYAENPQGGWSGGGNPGNFDYDATQNGVAFTADEGCADAGAFLAANDLCLSNYLGFTNLVEPEDRFQLFADMELPLGERVELRATALYGHTKTVLSTSPSFLPTIAPSSDAAFGGSGLFVIPEYAPALIDYCARYADASCSTDASGAPQAPALAYPVRFRPMLLSGNPLFDNGRNTARLPRNSDAYQFTGEVRADLGGSLELTGGVTYSEYDRYFVVGDSFVDLLQNAMAGFGGADCAYATAASRAGLTDQELAALAGTNGCSWFNPFSTAIPANQLTGQANPNYAGNGSPVAGLSTQPGEGLVNDVSTIGDFYNMWGRVANTRQWVGDLVLAGGTGISLPGGEIHFALGGQYRRDRYARAYEGGNNLDLYPCPASVLDPDASCTPETGALGFIGSNRDVRVSSDVWAGFAELQLPVTDRLDAQLSARYEDYGGSVGSTFDPQLRIRYRANDWLALRGGVGTTFRGPPPENTAADLVILTFIGGAFRAVDVLANPKLDPESATTWNAGMVADSGPFRASLDYWRYEFSGPIESEPVSGMVAAMFGASGSANCGDPAFAGLEARFTFSGDICSAANVQRLSTYAFNSADVRTSGLDASASYDFALGDAWMQIGASGSYVFEYEVGEVTVEGIAVQSAFDAAGKLNYQTTAYPIPRLKGRAWLQGEWGDHTLRLQLNHVSGYTDQRESIFGPDASLGGAALTRGKHIGAFDSLDLAWNWSPAERTHISLALFNLLDAKPPFARLDQNFDPFTADPIGFTAKLGVSQSF</sequence>
<dbReference type="Gene3D" id="2.170.130.10">
    <property type="entry name" value="TonB-dependent receptor, plug domain"/>
    <property type="match status" value="1"/>
</dbReference>
<accession>A0A0F7KS44</accession>
<dbReference type="RefSeq" id="WP_053833403.1">
    <property type="nucleotide sequence ID" value="NZ_CP011452.2"/>
</dbReference>
<gene>
    <name evidence="10" type="primary">btuB_5</name>
    <name evidence="10" type="ORF">WYH_01050</name>
</gene>
<keyword evidence="2 8" id="KW-0813">Transport</keyword>
<dbReference type="InterPro" id="IPR000531">
    <property type="entry name" value="Beta-barrel_TonB"/>
</dbReference>
<evidence type="ECO:0000256" key="8">
    <source>
        <dbReference type="PROSITE-ProRule" id="PRU01360"/>
    </source>
</evidence>
<dbReference type="AlphaFoldDB" id="A0A0F7KS44"/>
<organism evidence="10 11">
    <name type="scientific">Croceibacterium atlanticum</name>
    <dbReference type="NCBI Taxonomy" id="1267766"/>
    <lineage>
        <taxon>Bacteria</taxon>
        <taxon>Pseudomonadati</taxon>
        <taxon>Pseudomonadota</taxon>
        <taxon>Alphaproteobacteria</taxon>
        <taxon>Sphingomonadales</taxon>
        <taxon>Erythrobacteraceae</taxon>
        <taxon>Croceibacterium</taxon>
    </lineage>
</organism>
<dbReference type="InterPro" id="IPR036942">
    <property type="entry name" value="Beta-barrel_TonB_sf"/>
</dbReference>
<dbReference type="Pfam" id="PF00593">
    <property type="entry name" value="TonB_dep_Rec_b-barrel"/>
    <property type="match status" value="1"/>
</dbReference>
<keyword evidence="11" id="KW-1185">Reference proteome</keyword>
<evidence type="ECO:0000313" key="10">
    <source>
        <dbReference type="EMBL" id="AKH42097.1"/>
    </source>
</evidence>
<proteinExistence type="inferred from homology"/>
<keyword evidence="3 8" id="KW-1134">Transmembrane beta strand</keyword>
<evidence type="ECO:0000256" key="7">
    <source>
        <dbReference type="ARBA" id="ARBA00023237"/>
    </source>
</evidence>
<dbReference type="PANTHER" id="PTHR47234">
    <property type="match status" value="1"/>
</dbReference>
<evidence type="ECO:0000256" key="1">
    <source>
        <dbReference type="ARBA" id="ARBA00004571"/>
    </source>
</evidence>
<dbReference type="PANTHER" id="PTHR47234:SF3">
    <property type="entry name" value="SECRETIN_TONB SHORT N-TERMINAL DOMAIN-CONTAINING PROTEIN"/>
    <property type="match status" value="1"/>
</dbReference>
<dbReference type="KEGG" id="aay:WYH_01050"/>
<comment type="similarity">
    <text evidence="8 9">Belongs to the TonB-dependent receptor family.</text>
</comment>
<dbReference type="OrthoDB" id="7614575at2"/>
<dbReference type="InterPro" id="IPR039426">
    <property type="entry name" value="TonB-dep_rcpt-like"/>
</dbReference>
<evidence type="ECO:0000256" key="2">
    <source>
        <dbReference type="ARBA" id="ARBA00022448"/>
    </source>
</evidence>
<evidence type="ECO:0000256" key="3">
    <source>
        <dbReference type="ARBA" id="ARBA00022452"/>
    </source>
</evidence>
<name>A0A0F7KS44_9SPHN</name>
<dbReference type="GO" id="GO:0009279">
    <property type="term" value="C:cell outer membrane"/>
    <property type="evidence" value="ECO:0007669"/>
    <property type="project" value="UniProtKB-SubCell"/>
</dbReference>
<dbReference type="Pfam" id="PF07715">
    <property type="entry name" value="Plug"/>
    <property type="match status" value="1"/>
</dbReference>
<dbReference type="PROSITE" id="PS52016">
    <property type="entry name" value="TONB_DEPENDENT_REC_3"/>
    <property type="match status" value="1"/>
</dbReference>
<dbReference type="EMBL" id="CP011452">
    <property type="protein sequence ID" value="AKH42097.1"/>
    <property type="molecule type" value="Genomic_DNA"/>
</dbReference>
<comment type="subcellular location">
    <subcellularLocation>
        <location evidence="1 8">Cell outer membrane</location>
        <topology evidence="1 8">Multi-pass membrane protein</topology>
    </subcellularLocation>
</comment>
<evidence type="ECO:0000256" key="4">
    <source>
        <dbReference type="ARBA" id="ARBA00022692"/>
    </source>
</evidence>
<dbReference type="Proteomes" id="UP000034392">
    <property type="component" value="Chromosome"/>
</dbReference>
<evidence type="ECO:0000313" key="11">
    <source>
        <dbReference type="Proteomes" id="UP000034392"/>
    </source>
</evidence>
<evidence type="ECO:0000256" key="5">
    <source>
        <dbReference type="ARBA" id="ARBA00023077"/>
    </source>
</evidence>
<dbReference type="InterPro" id="IPR012910">
    <property type="entry name" value="Plug_dom"/>
</dbReference>
<reference evidence="10" key="1">
    <citation type="submission" date="2015-05" db="EMBL/GenBank/DDBJ databases">
        <title>The complete genome of Altererythrobacter atlanticus strain 26DY36.</title>
        <authorList>
            <person name="Wu Y.-H."/>
            <person name="Cheng H."/>
            <person name="Wu X.-W."/>
        </authorList>
    </citation>
    <scope>NUCLEOTIDE SEQUENCE [LARGE SCALE GENOMIC DNA]</scope>
    <source>
        <strain evidence="10">26DY36</strain>
    </source>
</reference>
<keyword evidence="6 8" id="KW-0472">Membrane</keyword>
<evidence type="ECO:0000256" key="6">
    <source>
        <dbReference type="ARBA" id="ARBA00023136"/>
    </source>
</evidence>
<keyword evidence="5 9" id="KW-0798">TonB box</keyword>
<dbReference type="STRING" id="1267766.WYH_01050"/>
<dbReference type="Gene3D" id="2.40.170.20">
    <property type="entry name" value="TonB-dependent receptor, beta-barrel domain"/>
    <property type="match status" value="1"/>
</dbReference>
<evidence type="ECO:0000256" key="9">
    <source>
        <dbReference type="RuleBase" id="RU003357"/>
    </source>
</evidence>
<keyword evidence="7 8" id="KW-0998">Cell outer membrane</keyword>
<dbReference type="InterPro" id="IPR037066">
    <property type="entry name" value="Plug_dom_sf"/>
</dbReference>
<dbReference type="SUPFAM" id="SSF56935">
    <property type="entry name" value="Porins"/>
    <property type="match status" value="1"/>
</dbReference>
<keyword evidence="4 8" id="KW-0812">Transmembrane</keyword>